<dbReference type="Proteomes" id="UP000214365">
    <property type="component" value="Unassembled WGS sequence"/>
</dbReference>
<dbReference type="OrthoDB" id="509124at2759"/>
<dbReference type="EMBL" id="LFMY01000006">
    <property type="protein sequence ID" value="OKL60050.1"/>
    <property type="molecule type" value="Genomic_DNA"/>
</dbReference>
<reference evidence="1 2" key="1">
    <citation type="submission" date="2015-06" db="EMBL/GenBank/DDBJ databases">
        <title>Talaromyces atroroseus IBT 11181 draft genome.</title>
        <authorList>
            <person name="Rasmussen K.B."/>
            <person name="Rasmussen S."/>
            <person name="Petersen B."/>
            <person name="Sicheritz-Ponten T."/>
            <person name="Mortensen U.H."/>
            <person name="Thrane U."/>
        </authorList>
    </citation>
    <scope>NUCLEOTIDE SEQUENCE [LARGE SCALE GENOMIC DNA]</scope>
    <source>
        <strain evidence="1 2">IBT 11181</strain>
    </source>
</reference>
<organism evidence="1 2">
    <name type="scientific">Talaromyces atroroseus</name>
    <dbReference type="NCBI Taxonomy" id="1441469"/>
    <lineage>
        <taxon>Eukaryota</taxon>
        <taxon>Fungi</taxon>
        <taxon>Dikarya</taxon>
        <taxon>Ascomycota</taxon>
        <taxon>Pezizomycotina</taxon>
        <taxon>Eurotiomycetes</taxon>
        <taxon>Eurotiomycetidae</taxon>
        <taxon>Eurotiales</taxon>
        <taxon>Trichocomaceae</taxon>
        <taxon>Talaromyces</taxon>
        <taxon>Talaromyces sect. Trachyspermi</taxon>
    </lineage>
</organism>
<evidence type="ECO:0000313" key="2">
    <source>
        <dbReference type="Proteomes" id="UP000214365"/>
    </source>
</evidence>
<protein>
    <submittedName>
        <fullName evidence="1">Uncharacterized protein</fullName>
    </submittedName>
</protein>
<keyword evidence="2" id="KW-1185">Reference proteome</keyword>
<dbReference type="SUPFAM" id="SSF55961">
    <property type="entry name" value="Bet v1-like"/>
    <property type="match status" value="1"/>
</dbReference>
<gene>
    <name evidence="1" type="ORF">UA08_04974</name>
</gene>
<sequence length="207" mass="23364">MTASAPLLPRKPSDFKPVISIYNHISIAAPPLAVFSAVLNTTTWSSWNYYNPSATIYYRPPSSVPQPKPSFLDTVAESSSSFLSPGCKFTEFHCKEAEEAGVGKPQNLEIVAIEELQSQDGKNGYRIVWRLLDWSDWLMRTRRVHEFVASGNGQTEYNSWTELGGLLAWIVKWTSGDRKMKSLFEKSFEGLKVYVESEGNQVQFLDN</sequence>
<accession>A0A225AH38</accession>
<dbReference type="AlphaFoldDB" id="A0A225AH38"/>
<comment type="caution">
    <text evidence="1">The sequence shown here is derived from an EMBL/GenBank/DDBJ whole genome shotgun (WGS) entry which is preliminary data.</text>
</comment>
<dbReference type="RefSeq" id="XP_020120171.1">
    <property type="nucleotide sequence ID" value="XM_020267303.1"/>
</dbReference>
<name>A0A225AH38_TALAT</name>
<evidence type="ECO:0000313" key="1">
    <source>
        <dbReference type="EMBL" id="OKL60050.1"/>
    </source>
</evidence>
<dbReference type="GeneID" id="31004730"/>
<proteinExistence type="predicted"/>